<evidence type="ECO:0000313" key="4">
    <source>
        <dbReference type="Proteomes" id="UP000035287"/>
    </source>
</evidence>
<dbReference type="RefSeq" id="WP_047820955.1">
    <property type="nucleotide sequence ID" value="NZ_CP011770.1"/>
</dbReference>
<keyword evidence="1" id="KW-1277">Toxin-antitoxin system</keyword>
<organism evidence="3 4">
    <name type="scientific">Croceicoccus naphthovorans</name>
    <dbReference type="NCBI Taxonomy" id="1348774"/>
    <lineage>
        <taxon>Bacteria</taxon>
        <taxon>Pseudomonadati</taxon>
        <taxon>Pseudomonadota</taxon>
        <taxon>Alphaproteobacteria</taxon>
        <taxon>Sphingomonadales</taxon>
        <taxon>Erythrobacteraceae</taxon>
        <taxon>Croceicoccus</taxon>
    </lineage>
</organism>
<keyword evidence="4" id="KW-1185">Reference proteome</keyword>
<dbReference type="STRING" id="1348774.AB433_10520"/>
<dbReference type="Gene3D" id="1.20.5.780">
    <property type="entry name" value="Single helix bin"/>
    <property type="match status" value="1"/>
</dbReference>
<name>A0A0G3XGG4_9SPHN</name>
<evidence type="ECO:0000313" key="3">
    <source>
        <dbReference type="EMBL" id="AKM10292.1"/>
    </source>
</evidence>
<comment type="similarity">
    <text evidence="2">Belongs to the TacA antitoxin family.</text>
</comment>
<reference evidence="3 4" key="1">
    <citation type="submission" date="2015-06" db="EMBL/GenBank/DDBJ databases">
        <authorList>
            <person name="Zeng Y."/>
            <person name="Huang Y."/>
        </authorList>
    </citation>
    <scope>NUCLEOTIDE SEQUENCE [LARGE SCALE GENOMIC DNA]</scope>
    <source>
        <strain evidence="3 4">PQ-2</strain>
    </source>
</reference>
<dbReference type="OrthoDB" id="7605565at2"/>
<evidence type="ECO:0000256" key="2">
    <source>
        <dbReference type="ARBA" id="ARBA00049988"/>
    </source>
</evidence>
<dbReference type="PANTHER" id="PTHR35401">
    <property type="entry name" value="COPG FAMILY HELIX-TURN-HELIX PROTEIN-RELATED-RELATED"/>
    <property type="match status" value="1"/>
</dbReference>
<sequence length="97" mass="10507">MVAESQERRSERLEVRVPPSLHSRVSHAAALRGQTVAAFVTAAVQDAAQRAIEDAEVTRLNRDDFERLARALDADDAPNEALRAAAARHRALASGHA</sequence>
<dbReference type="EMBL" id="CP011770">
    <property type="protein sequence ID" value="AKM10292.1"/>
    <property type="molecule type" value="Genomic_DNA"/>
</dbReference>
<dbReference type="InterPro" id="IPR014795">
    <property type="entry name" value="TacA_1-like"/>
</dbReference>
<evidence type="ECO:0000256" key="1">
    <source>
        <dbReference type="ARBA" id="ARBA00022649"/>
    </source>
</evidence>
<dbReference type="PATRIC" id="fig|1348774.3.peg.2208"/>
<dbReference type="NCBIfam" id="NF041551">
    <property type="entry name" value="YlcI_YnfO_N"/>
    <property type="match status" value="1"/>
</dbReference>
<accession>A0A0G3XGG4</accession>
<dbReference type="AlphaFoldDB" id="A0A0G3XGG4"/>
<gene>
    <name evidence="3" type="ORF">AB433_10520</name>
</gene>
<protein>
    <submittedName>
        <fullName evidence="3">Uncharacterized protein</fullName>
    </submittedName>
</protein>
<dbReference type="SUPFAM" id="SSF47598">
    <property type="entry name" value="Ribbon-helix-helix"/>
    <property type="match status" value="1"/>
</dbReference>
<dbReference type="PANTHER" id="PTHR35401:SF2">
    <property type="entry name" value="ABC-TYPE TRANSPORT SYSTEM"/>
    <property type="match status" value="1"/>
</dbReference>
<dbReference type="GO" id="GO:0006355">
    <property type="term" value="P:regulation of DNA-templated transcription"/>
    <property type="evidence" value="ECO:0007669"/>
    <property type="project" value="InterPro"/>
</dbReference>
<dbReference type="Pfam" id="PF08681">
    <property type="entry name" value="TacA1"/>
    <property type="match status" value="1"/>
</dbReference>
<dbReference type="InterPro" id="IPR010985">
    <property type="entry name" value="Ribbon_hlx_hlx"/>
</dbReference>
<dbReference type="KEGG" id="cna:AB433_10520"/>
<dbReference type="Proteomes" id="UP000035287">
    <property type="component" value="Chromosome"/>
</dbReference>
<proteinExistence type="inferred from homology"/>